<dbReference type="EMBL" id="LKHS01000004">
    <property type="protein sequence ID" value="KQH87054.1"/>
    <property type="molecule type" value="Genomic_DNA"/>
</dbReference>
<proteinExistence type="predicted"/>
<accession>A0A0Q2RSG5</accession>
<dbReference type="PANTHER" id="PTHR34474">
    <property type="entry name" value="SIGNAL TRANSDUCTION PROTEIN TRAP"/>
    <property type="match status" value="1"/>
</dbReference>
<dbReference type="AlphaFoldDB" id="A0A0Q2RSG5"/>
<evidence type="ECO:0000313" key="3">
    <source>
        <dbReference type="Proteomes" id="UP000051221"/>
    </source>
</evidence>
<dbReference type="PANTHER" id="PTHR34474:SF2">
    <property type="entry name" value="SIGNAL TRANSDUCTION PROTEIN TRAP"/>
    <property type="match status" value="1"/>
</dbReference>
<dbReference type="InParanoid" id="A0A0Q2RSG5"/>
<dbReference type="Pfam" id="PF03992">
    <property type="entry name" value="ABM"/>
    <property type="match status" value="1"/>
</dbReference>
<keyword evidence="2" id="KW-0503">Monooxygenase</keyword>
<evidence type="ECO:0000313" key="2">
    <source>
        <dbReference type="EMBL" id="KQH87054.1"/>
    </source>
</evidence>
<feature type="domain" description="ABM" evidence="1">
    <location>
        <begin position="2"/>
        <end position="91"/>
    </location>
</feature>
<dbReference type="Proteomes" id="UP000051221">
    <property type="component" value="Unassembled WGS sequence"/>
</dbReference>
<dbReference type="Gene3D" id="3.30.70.100">
    <property type="match status" value="1"/>
</dbReference>
<reference evidence="2 3" key="1">
    <citation type="submission" date="2015-08" db="EMBL/GenBank/DDBJ databases">
        <title>Antibacterial properties of a collection of Vibrionaceae strains.</title>
        <authorList>
            <person name="Giubergia S."/>
        </authorList>
    </citation>
    <scope>NUCLEOTIDE SEQUENCE [LARGE SCALE GENOMIC DNA]</scope>
    <source>
        <strain evidence="2 3">S0821</strain>
    </source>
</reference>
<dbReference type="InterPro" id="IPR050404">
    <property type="entry name" value="Heme-degrading_MO"/>
</dbReference>
<dbReference type="InterPro" id="IPR011008">
    <property type="entry name" value="Dimeric_a/b-barrel"/>
</dbReference>
<dbReference type="RefSeq" id="WP_055465456.1">
    <property type="nucleotide sequence ID" value="NZ_CP089605.1"/>
</dbReference>
<dbReference type="PROSITE" id="PS51725">
    <property type="entry name" value="ABM"/>
    <property type="match status" value="1"/>
</dbReference>
<keyword evidence="2" id="KW-0560">Oxidoreductase</keyword>
<protein>
    <submittedName>
        <fullName evidence="2">Antibiotic biosynthesis monooxygenase</fullName>
    </submittedName>
</protein>
<gene>
    <name evidence="2" type="ORF">AMR76_04845</name>
</gene>
<keyword evidence="3" id="KW-1185">Reference proteome</keyword>
<name>A0A0Q2RSG5_VIBFU</name>
<evidence type="ECO:0000259" key="1">
    <source>
        <dbReference type="PROSITE" id="PS51725"/>
    </source>
</evidence>
<comment type="caution">
    <text evidence="2">The sequence shown here is derived from an EMBL/GenBank/DDBJ whole genome shotgun (WGS) entry which is preliminary data.</text>
</comment>
<dbReference type="GO" id="GO:0004497">
    <property type="term" value="F:monooxygenase activity"/>
    <property type="evidence" value="ECO:0007669"/>
    <property type="project" value="UniProtKB-KW"/>
</dbReference>
<dbReference type="InterPro" id="IPR007138">
    <property type="entry name" value="ABM_dom"/>
</dbReference>
<sequence>MILEVAILDVKPEQEAQFEQSFAQAQQIIASMAGYVSHQLQRCMENPSRYILLVNWQTLEAHTEGFRQSAEYQQWRALLHHFYDPFPTVEHYQRVF</sequence>
<dbReference type="SUPFAM" id="SSF54909">
    <property type="entry name" value="Dimeric alpha+beta barrel"/>
    <property type="match status" value="1"/>
</dbReference>
<organism evidence="2 3">
    <name type="scientific">Vibrio furnissii</name>
    <dbReference type="NCBI Taxonomy" id="29494"/>
    <lineage>
        <taxon>Bacteria</taxon>
        <taxon>Pseudomonadati</taxon>
        <taxon>Pseudomonadota</taxon>
        <taxon>Gammaproteobacteria</taxon>
        <taxon>Vibrionales</taxon>
        <taxon>Vibrionaceae</taxon>
        <taxon>Vibrio</taxon>
    </lineage>
</organism>